<protein>
    <submittedName>
        <fullName evidence="1">Uncharacterized protein</fullName>
    </submittedName>
</protein>
<proteinExistence type="predicted"/>
<reference evidence="1" key="1">
    <citation type="journal article" date="2021" name="Proc. Natl. Acad. Sci. U.S.A.">
        <title>A Catalog of Tens of Thousands of Viruses from Human Metagenomes Reveals Hidden Associations with Chronic Diseases.</title>
        <authorList>
            <person name="Tisza M.J."/>
            <person name="Buck C.B."/>
        </authorList>
    </citation>
    <scope>NUCLEOTIDE SEQUENCE</scope>
    <source>
        <strain evidence="1">Ct0wg9</strain>
    </source>
</reference>
<name>A0A8S5NGQ3_9CAUD</name>
<sequence>MTTGEALYNFFNSFGITAYPTTSVPDDVVFPYMTYDYYDGFFGDAEQSITASLWFYTTSELIPNKKADEIAAAIGRGGKVVACDSGAIWLKRGEPWCNALLDDGDTSIKRRLLNITVEFLKG</sequence>
<evidence type="ECO:0000313" key="1">
    <source>
        <dbReference type="EMBL" id="DAD93498.1"/>
    </source>
</evidence>
<organism evidence="1">
    <name type="scientific">Myoviridae sp. ct0wg9</name>
    <dbReference type="NCBI Taxonomy" id="2826600"/>
    <lineage>
        <taxon>Viruses</taxon>
        <taxon>Duplodnaviria</taxon>
        <taxon>Heunggongvirae</taxon>
        <taxon>Uroviricota</taxon>
        <taxon>Caudoviricetes</taxon>
    </lineage>
</organism>
<accession>A0A8S5NGQ3</accession>
<dbReference type="EMBL" id="BK015160">
    <property type="protein sequence ID" value="DAD93498.1"/>
    <property type="molecule type" value="Genomic_DNA"/>
</dbReference>